<reference evidence="1" key="1">
    <citation type="submission" date="2023-01" db="EMBL/GenBank/DDBJ databases">
        <title>The chitinases involved in constricting ring structure development in the nematode-trapping fungus Drechslerella dactyloides.</title>
        <authorList>
            <person name="Wang R."/>
            <person name="Zhang L."/>
            <person name="Tang P."/>
            <person name="Li S."/>
            <person name="Liang L."/>
        </authorList>
    </citation>
    <scope>NUCLEOTIDE SEQUENCE</scope>
    <source>
        <strain evidence="1">YMF1.00031</strain>
    </source>
</reference>
<evidence type="ECO:0000313" key="1">
    <source>
        <dbReference type="EMBL" id="KAJ6258152.1"/>
    </source>
</evidence>
<protein>
    <submittedName>
        <fullName evidence="1">Uncharacterized protein</fullName>
    </submittedName>
</protein>
<evidence type="ECO:0000313" key="2">
    <source>
        <dbReference type="Proteomes" id="UP001221413"/>
    </source>
</evidence>
<dbReference type="AlphaFoldDB" id="A0AAD6ITM3"/>
<dbReference type="Proteomes" id="UP001221413">
    <property type="component" value="Unassembled WGS sequence"/>
</dbReference>
<accession>A0AAD6ITM3</accession>
<dbReference type="EMBL" id="JAQGDS010000009">
    <property type="protein sequence ID" value="KAJ6258152.1"/>
    <property type="molecule type" value="Genomic_DNA"/>
</dbReference>
<comment type="caution">
    <text evidence="1">The sequence shown here is derived from an EMBL/GenBank/DDBJ whole genome shotgun (WGS) entry which is preliminary data.</text>
</comment>
<name>A0AAD6ITM3_DREDA</name>
<sequence length="306" mass="34606">MHLILPADCPTEIASIAPILRDNLDDSFQDAIEEAIRECAEQGFGFPKFFVEIAFRFTDSLWEELAQFLSESRANFIASYSKDKTLVLGSYKQDGPGNEEEYNSDTHSVVSDSIESLYQYRGNSPIPRILALTLGMGFENKAPSIRSLRSSLDLGTLETLIVYNMKHPDFSGILDEISTLCPNIRVLILDGFTRMPALQHDRQMIAPPESPNRQLLARAEVDIFEPLRKIVSIDKTYPDLMSFFLRLELSQFSVLENTAVDVRFKFDGTLRARDAKWTEDVRAEFALGVEIQHERHHIAGEDGQGI</sequence>
<gene>
    <name evidence="1" type="ORF">Dda_7069</name>
</gene>
<proteinExistence type="predicted"/>
<keyword evidence="2" id="KW-1185">Reference proteome</keyword>
<organism evidence="1 2">
    <name type="scientific">Drechslerella dactyloides</name>
    <name type="common">Nematode-trapping fungus</name>
    <name type="synonym">Arthrobotrys dactyloides</name>
    <dbReference type="NCBI Taxonomy" id="74499"/>
    <lineage>
        <taxon>Eukaryota</taxon>
        <taxon>Fungi</taxon>
        <taxon>Dikarya</taxon>
        <taxon>Ascomycota</taxon>
        <taxon>Pezizomycotina</taxon>
        <taxon>Orbiliomycetes</taxon>
        <taxon>Orbiliales</taxon>
        <taxon>Orbiliaceae</taxon>
        <taxon>Drechslerella</taxon>
    </lineage>
</organism>